<evidence type="ECO:0000256" key="15">
    <source>
        <dbReference type="ARBA" id="ARBA00023136"/>
    </source>
</evidence>
<evidence type="ECO:0000256" key="17">
    <source>
        <dbReference type="ARBA" id="ARBA00023264"/>
    </source>
</evidence>
<evidence type="ECO:0000256" key="3">
    <source>
        <dbReference type="ARBA" id="ARBA00005119"/>
    </source>
</evidence>
<evidence type="ECO:0000256" key="19">
    <source>
        <dbReference type="ARBA" id="ARBA00031825"/>
    </source>
</evidence>
<evidence type="ECO:0000256" key="5">
    <source>
        <dbReference type="ARBA" id="ARBA00010185"/>
    </source>
</evidence>
<evidence type="ECO:0000256" key="14">
    <source>
        <dbReference type="ARBA" id="ARBA00023098"/>
    </source>
</evidence>
<evidence type="ECO:0000256" key="20">
    <source>
        <dbReference type="ARBA" id="ARBA00032253"/>
    </source>
</evidence>
<keyword evidence="12 25" id="KW-0548">Nucleotidyltransferase</keyword>
<keyword evidence="17" id="KW-1208">Phospholipid metabolism</keyword>
<keyword evidence="8" id="KW-1003">Cell membrane</keyword>
<sequence length="322" mass="36433">MKNMKLRIKSALILLAILLPFLLITYLGKLSGKIIGFSFFAVISSWATYEVLSHSILKRWENIFIAILVVLIWILPLDWFNATSSDPGAFIHLTSKTGLNITELTDQIKNAVFFGYDSLTTFRFLQTILIVLVISIIYLVNLFFQKQNYKQFLISYLVALFATWFIPLSLKALFIYNASSLYFVFAIISIPVITDITAYIGGSLFGRKIIKRGMAPKISPKKSWEGGFIGFIFGALFVFITMYLGKLTNNVTFTIFTNWKQLVVGIFLLPFISIIGDLAFSLIKRLYNIKDFSNLIPGHGGYMDRFDSTSFVVVATSAILFI</sequence>
<reference evidence="25" key="1">
    <citation type="submission" date="2022-11" db="EMBL/GenBank/DDBJ databases">
        <title>Draft genome of Mycoplasma arginini isolated from fly.</title>
        <authorList>
            <person name="Severgnini M."/>
            <person name="Gioia G."/>
            <person name="Cremonesi P."/>
            <person name="Moroni P."/>
            <person name="Addis M.F."/>
            <person name="Castiglioni B."/>
        </authorList>
    </citation>
    <scope>NUCLEOTIDE SEQUENCE</scope>
    <source>
        <strain evidence="25">QMP CG1-1632</strain>
    </source>
</reference>
<feature type="transmembrane region" description="Helical" evidence="24">
    <location>
        <begin position="264"/>
        <end position="283"/>
    </location>
</feature>
<evidence type="ECO:0000256" key="1">
    <source>
        <dbReference type="ARBA" id="ARBA00001698"/>
    </source>
</evidence>
<evidence type="ECO:0000313" key="25">
    <source>
        <dbReference type="EMBL" id="MDI3349913.1"/>
    </source>
</evidence>
<keyword evidence="10" id="KW-0808">Transferase</keyword>
<keyword evidence="14" id="KW-0443">Lipid metabolism</keyword>
<evidence type="ECO:0000256" key="2">
    <source>
        <dbReference type="ARBA" id="ARBA00004651"/>
    </source>
</evidence>
<organism evidence="25 26">
    <name type="scientific">Mycoplasmopsis arginini</name>
    <name type="common">Mycoplasma arginini</name>
    <dbReference type="NCBI Taxonomy" id="2094"/>
    <lineage>
        <taxon>Bacteria</taxon>
        <taxon>Bacillati</taxon>
        <taxon>Mycoplasmatota</taxon>
        <taxon>Mycoplasmoidales</taxon>
        <taxon>Metamycoplasmataceae</taxon>
        <taxon>Mycoplasmopsis</taxon>
    </lineage>
</organism>
<evidence type="ECO:0000256" key="16">
    <source>
        <dbReference type="ARBA" id="ARBA00023209"/>
    </source>
</evidence>
<dbReference type="RefSeq" id="WP_268164384.1">
    <property type="nucleotide sequence ID" value="NZ_JAPFAP010000060.1"/>
</dbReference>
<dbReference type="Proteomes" id="UP001162175">
    <property type="component" value="Unassembled WGS sequence"/>
</dbReference>
<keyword evidence="9" id="KW-0444">Lipid biosynthesis</keyword>
<gene>
    <name evidence="25" type="ORF">DCBHLPFO_00425</name>
</gene>
<evidence type="ECO:0000256" key="12">
    <source>
        <dbReference type="ARBA" id="ARBA00022695"/>
    </source>
</evidence>
<evidence type="ECO:0000256" key="8">
    <source>
        <dbReference type="ARBA" id="ARBA00022475"/>
    </source>
</evidence>
<evidence type="ECO:0000256" key="23">
    <source>
        <dbReference type="ARBA" id="ARBA00033406"/>
    </source>
</evidence>
<evidence type="ECO:0000313" key="26">
    <source>
        <dbReference type="Proteomes" id="UP001162175"/>
    </source>
</evidence>
<feature type="transmembrane region" description="Helical" evidence="24">
    <location>
        <begin position="226"/>
        <end position="244"/>
    </location>
</feature>
<dbReference type="AlphaFoldDB" id="A0AA43TWK4"/>
<dbReference type="EMBL" id="JAPFAR010000159">
    <property type="protein sequence ID" value="MDI3349913.1"/>
    <property type="molecule type" value="Genomic_DNA"/>
</dbReference>
<feature type="transmembrane region" description="Helical" evidence="24">
    <location>
        <begin position="182"/>
        <end position="205"/>
    </location>
</feature>
<keyword evidence="13 24" id="KW-1133">Transmembrane helix</keyword>
<evidence type="ECO:0000256" key="7">
    <source>
        <dbReference type="ARBA" id="ARBA00019373"/>
    </source>
</evidence>
<evidence type="ECO:0000256" key="9">
    <source>
        <dbReference type="ARBA" id="ARBA00022516"/>
    </source>
</evidence>
<dbReference type="EC" id="2.7.7.41" evidence="6"/>
<feature type="transmembrane region" description="Helical" evidence="24">
    <location>
        <begin position="34"/>
        <end position="52"/>
    </location>
</feature>
<evidence type="ECO:0000256" key="11">
    <source>
        <dbReference type="ARBA" id="ARBA00022692"/>
    </source>
</evidence>
<keyword evidence="15 24" id="KW-0472">Membrane</keyword>
<dbReference type="GO" id="GO:0004605">
    <property type="term" value="F:phosphatidate cytidylyltransferase activity"/>
    <property type="evidence" value="ECO:0007669"/>
    <property type="project" value="UniProtKB-EC"/>
</dbReference>
<comment type="similarity">
    <text evidence="5">Belongs to the CDS family.</text>
</comment>
<evidence type="ECO:0000256" key="13">
    <source>
        <dbReference type="ARBA" id="ARBA00022989"/>
    </source>
</evidence>
<evidence type="ECO:0000256" key="24">
    <source>
        <dbReference type="SAM" id="Phobius"/>
    </source>
</evidence>
<keyword evidence="16" id="KW-0594">Phospholipid biosynthesis</keyword>
<evidence type="ECO:0000256" key="6">
    <source>
        <dbReference type="ARBA" id="ARBA00012487"/>
    </source>
</evidence>
<evidence type="ECO:0000256" key="22">
    <source>
        <dbReference type="ARBA" id="ARBA00032743"/>
    </source>
</evidence>
<comment type="pathway">
    <text evidence="4">Lipid metabolism.</text>
</comment>
<feature type="transmembrane region" description="Helical" evidence="24">
    <location>
        <begin position="124"/>
        <end position="144"/>
    </location>
</feature>
<feature type="transmembrane region" description="Helical" evidence="24">
    <location>
        <begin position="64"/>
        <end position="82"/>
    </location>
</feature>
<dbReference type="Pfam" id="PF01148">
    <property type="entry name" value="CTP_transf_1"/>
    <property type="match status" value="1"/>
</dbReference>
<feature type="transmembrane region" description="Helical" evidence="24">
    <location>
        <begin position="156"/>
        <end position="176"/>
    </location>
</feature>
<accession>A0AA43TWK4</accession>
<comment type="caution">
    <text evidence="25">The sequence shown here is derived from an EMBL/GenBank/DDBJ whole genome shotgun (WGS) entry which is preliminary data.</text>
</comment>
<evidence type="ECO:0000256" key="4">
    <source>
        <dbReference type="ARBA" id="ARBA00005189"/>
    </source>
</evidence>
<feature type="transmembrane region" description="Helical" evidence="24">
    <location>
        <begin position="12"/>
        <end position="28"/>
    </location>
</feature>
<evidence type="ECO:0000256" key="18">
    <source>
        <dbReference type="ARBA" id="ARBA00029893"/>
    </source>
</evidence>
<dbReference type="PANTHER" id="PTHR46382">
    <property type="entry name" value="PHOSPHATIDATE CYTIDYLYLTRANSFERASE"/>
    <property type="match status" value="1"/>
</dbReference>
<keyword evidence="11 24" id="KW-0812">Transmembrane</keyword>
<protein>
    <recommendedName>
        <fullName evidence="7">Phosphatidate cytidylyltransferase</fullName>
        <ecNumber evidence="6">2.7.7.41</ecNumber>
    </recommendedName>
    <alternativeName>
        <fullName evidence="20">CDP-DAG synthase</fullName>
    </alternativeName>
    <alternativeName>
        <fullName evidence="22">CDP-DG synthase</fullName>
    </alternativeName>
    <alternativeName>
        <fullName evidence="18">CDP-diacylglycerol synthase</fullName>
    </alternativeName>
    <alternativeName>
        <fullName evidence="21">CDP-diglyceride pyrophosphorylase</fullName>
    </alternativeName>
    <alternativeName>
        <fullName evidence="23">CDP-diglyceride synthase</fullName>
    </alternativeName>
    <alternativeName>
        <fullName evidence="19">CTP:phosphatidate cytidylyltransferase</fullName>
    </alternativeName>
</protein>
<comment type="pathway">
    <text evidence="3">Phospholipid metabolism; CDP-diacylglycerol biosynthesis; CDP-diacylglycerol from sn-glycerol 3-phosphate: step 3/3.</text>
</comment>
<dbReference type="PANTHER" id="PTHR46382:SF1">
    <property type="entry name" value="PHOSPHATIDATE CYTIDYLYLTRANSFERASE"/>
    <property type="match status" value="1"/>
</dbReference>
<dbReference type="GO" id="GO:0005886">
    <property type="term" value="C:plasma membrane"/>
    <property type="evidence" value="ECO:0007669"/>
    <property type="project" value="UniProtKB-SubCell"/>
</dbReference>
<evidence type="ECO:0000256" key="10">
    <source>
        <dbReference type="ARBA" id="ARBA00022679"/>
    </source>
</evidence>
<dbReference type="GO" id="GO:0016024">
    <property type="term" value="P:CDP-diacylglycerol biosynthetic process"/>
    <property type="evidence" value="ECO:0007669"/>
    <property type="project" value="TreeGrafter"/>
</dbReference>
<evidence type="ECO:0000256" key="21">
    <source>
        <dbReference type="ARBA" id="ARBA00032396"/>
    </source>
</evidence>
<comment type="subcellular location">
    <subcellularLocation>
        <location evidence="2">Cell membrane</location>
        <topology evidence="2">Multi-pass membrane protein</topology>
    </subcellularLocation>
</comment>
<proteinExistence type="inferred from homology"/>
<comment type="catalytic activity">
    <reaction evidence="1">
        <text>a 1,2-diacyl-sn-glycero-3-phosphate + CTP + H(+) = a CDP-1,2-diacyl-sn-glycerol + diphosphate</text>
        <dbReference type="Rhea" id="RHEA:16229"/>
        <dbReference type="ChEBI" id="CHEBI:15378"/>
        <dbReference type="ChEBI" id="CHEBI:33019"/>
        <dbReference type="ChEBI" id="CHEBI:37563"/>
        <dbReference type="ChEBI" id="CHEBI:58332"/>
        <dbReference type="ChEBI" id="CHEBI:58608"/>
        <dbReference type="EC" id="2.7.7.41"/>
    </reaction>
</comment>
<name>A0AA43TWK4_MYCAR</name>